<dbReference type="GO" id="GO:0009451">
    <property type="term" value="P:RNA modification"/>
    <property type="evidence" value="ECO:0000318"/>
    <property type="project" value="GO_Central"/>
</dbReference>
<dbReference type="InterPro" id="IPR046960">
    <property type="entry name" value="PPR_At4g14850-like_plant"/>
</dbReference>
<keyword evidence="1" id="KW-0677">Repeat</keyword>
<dbReference type="AlphaFoldDB" id="A0A0K9PPT2"/>
<dbReference type="Pfam" id="PF01535">
    <property type="entry name" value="PPR"/>
    <property type="match status" value="5"/>
</dbReference>
<evidence type="ECO:0000256" key="1">
    <source>
        <dbReference type="ARBA" id="ARBA00022737"/>
    </source>
</evidence>
<protein>
    <submittedName>
        <fullName evidence="3">Pentatricopeptide repeat-containing protein</fullName>
    </submittedName>
</protein>
<evidence type="ECO:0000256" key="2">
    <source>
        <dbReference type="PROSITE-ProRule" id="PRU00708"/>
    </source>
</evidence>
<dbReference type="NCBIfam" id="TIGR00756">
    <property type="entry name" value="PPR"/>
    <property type="match status" value="3"/>
</dbReference>
<keyword evidence="4" id="KW-1185">Reference proteome</keyword>
<accession>A0A0K9PPT2</accession>
<reference evidence="4" key="1">
    <citation type="journal article" date="2016" name="Nature">
        <title>The genome of the seagrass Zostera marina reveals angiosperm adaptation to the sea.</title>
        <authorList>
            <person name="Olsen J.L."/>
            <person name="Rouze P."/>
            <person name="Verhelst B."/>
            <person name="Lin Y.-C."/>
            <person name="Bayer T."/>
            <person name="Collen J."/>
            <person name="Dattolo E."/>
            <person name="De Paoli E."/>
            <person name="Dittami S."/>
            <person name="Maumus F."/>
            <person name="Michel G."/>
            <person name="Kersting A."/>
            <person name="Lauritano C."/>
            <person name="Lohaus R."/>
            <person name="Toepel M."/>
            <person name="Tonon T."/>
            <person name="Vanneste K."/>
            <person name="Amirebrahimi M."/>
            <person name="Brakel J."/>
            <person name="Bostroem C."/>
            <person name="Chovatia M."/>
            <person name="Grimwood J."/>
            <person name="Jenkins J.W."/>
            <person name="Jueterbock A."/>
            <person name="Mraz A."/>
            <person name="Stam W.T."/>
            <person name="Tice H."/>
            <person name="Bornberg-Bauer E."/>
            <person name="Green P.J."/>
            <person name="Pearson G.A."/>
            <person name="Procaccini G."/>
            <person name="Duarte C.M."/>
            <person name="Schmutz J."/>
            <person name="Reusch T.B.H."/>
            <person name="Van de Peer Y."/>
        </authorList>
    </citation>
    <scope>NUCLEOTIDE SEQUENCE [LARGE SCALE GENOMIC DNA]</scope>
    <source>
        <strain evidence="4">cv. Finnish</strain>
    </source>
</reference>
<dbReference type="PANTHER" id="PTHR47926">
    <property type="entry name" value="PENTATRICOPEPTIDE REPEAT-CONTAINING PROTEIN"/>
    <property type="match status" value="1"/>
</dbReference>
<dbReference type="InterPro" id="IPR046848">
    <property type="entry name" value="E_motif"/>
</dbReference>
<organism evidence="3 4">
    <name type="scientific">Zostera marina</name>
    <name type="common">Eelgrass</name>
    <dbReference type="NCBI Taxonomy" id="29655"/>
    <lineage>
        <taxon>Eukaryota</taxon>
        <taxon>Viridiplantae</taxon>
        <taxon>Streptophyta</taxon>
        <taxon>Embryophyta</taxon>
        <taxon>Tracheophyta</taxon>
        <taxon>Spermatophyta</taxon>
        <taxon>Magnoliopsida</taxon>
        <taxon>Liliopsida</taxon>
        <taxon>Zosteraceae</taxon>
        <taxon>Zostera</taxon>
    </lineage>
</organism>
<dbReference type="GO" id="GO:0003723">
    <property type="term" value="F:RNA binding"/>
    <property type="evidence" value="ECO:0007669"/>
    <property type="project" value="InterPro"/>
</dbReference>
<name>A0A0K9PPT2_ZOSMR</name>
<dbReference type="InterPro" id="IPR002885">
    <property type="entry name" value="PPR_rpt"/>
</dbReference>
<evidence type="ECO:0000313" key="3">
    <source>
        <dbReference type="EMBL" id="KMZ70222.1"/>
    </source>
</evidence>
<dbReference type="Pfam" id="PF13041">
    <property type="entry name" value="PPR_2"/>
    <property type="match status" value="1"/>
</dbReference>
<dbReference type="FunFam" id="1.25.40.10:FF:000348">
    <property type="entry name" value="Pentatricopeptide repeat-containing protein chloroplastic"/>
    <property type="match status" value="1"/>
</dbReference>
<evidence type="ECO:0000313" key="4">
    <source>
        <dbReference type="Proteomes" id="UP000036987"/>
    </source>
</evidence>
<dbReference type="Pfam" id="PF20431">
    <property type="entry name" value="E_motif"/>
    <property type="match status" value="1"/>
</dbReference>
<feature type="repeat" description="PPR" evidence="2">
    <location>
        <begin position="175"/>
        <end position="209"/>
    </location>
</feature>
<dbReference type="Proteomes" id="UP000036987">
    <property type="component" value="Unassembled WGS sequence"/>
</dbReference>
<dbReference type="InterPro" id="IPR011990">
    <property type="entry name" value="TPR-like_helical_dom_sf"/>
</dbReference>
<dbReference type="OMA" id="SSCLMHN"/>
<dbReference type="STRING" id="29655.A0A0K9PPT2"/>
<sequence>MRSKASFRLLQPSLPPHPILCHILQFAVSGSSHHTLDTHALHSYSITTGLINHSFFASRILHLSLNTTTLHSTRPIFQTIPRPDVYSFNLMLSKTMDFSYYFHMRAIGLPPNTYTFALLIRCSGSFCDGTLGHGQVIKCGMDGLVVVNNCLMSMYCKMGMLIYARKVFDGMTTLDLVSYNTMVSTYGKIGDVGNAKKLFDSMPKRNLVSWTAMIDGYVRNGWYSEALMLFGEMQAASEIEPDVVMFVGVLKACAQLGALEQGVWIHAFFNRNGIDENSNVVLATALIDMYCKCGCVESGVKVFNKFCDGCLEDSGDVVLWNAMINGLAMHGYGKEALDVFSEMKNSGISPDEMTFIGVLCACGHTGMVKTGLDILESMNRNYGVKVCREHYGCVVDLLGRAGMVEEAEKLVLNMPMEAHATQWGALMSACRTHRNVSVGERVGRRLIHMEPDDGGRYVSLWNVYMGAGKQEDARQTRNTMQDLGLKKETGCSFIECNGVVHRFTVGDTTHPPLKI</sequence>
<dbReference type="FunFam" id="1.25.40.10:FF:000184">
    <property type="entry name" value="Pentatricopeptide repeat-containing protein, chloroplastic"/>
    <property type="match status" value="1"/>
</dbReference>
<dbReference type="PROSITE" id="PS51375">
    <property type="entry name" value="PPR"/>
    <property type="match status" value="2"/>
</dbReference>
<dbReference type="EMBL" id="LFYR01000729">
    <property type="protein sequence ID" value="KMZ70222.1"/>
    <property type="molecule type" value="Genomic_DNA"/>
</dbReference>
<gene>
    <name evidence="3" type="ORF">ZOSMA_1G01950</name>
</gene>
<feature type="repeat" description="PPR" evidence="2">
    <location>
        <begin position="316"/>
        <end position="350"/>
    </location>
</feature>
<dbReference type="Gene3D" id="1.25.40.10">
    <property type="entry name" value="Tetratricopeptide repeat domain"/>
    <property type="match status" value="3"/>
</dbReference>
<proteinExistence type="predicted"/>
<dbReference type="PANTHER" id="PTHR47926:SF537">
    <property type="entry name" value="PENTACOTRIPEPTIDE-REPEAT REGION OF PRORP DOMAIN-CONTAINING PROTEIN"/>
    <property type="match status" value="1"/>
</dbReference>
<comment type="caution">
    <text evidence="3">The sequence shown here is derived from an EMBL/GenBank/DDBJ whole genome shotgun (WGS) entry which is preliminary data.</text>
</comment>
<dbReference type="OrthoDB" id="185373at2759"/>